<evidence type="ECO:0000256" key="1">
    <source>
        <dbReference type="ARBA" id="ARBA00022603"/>
    </source>
</evidence>
<dbReference type="InterPro" id="IPR019874">
    <property type="entry name" value="RF_methyltr_PrmC"/>
</dbReference>
<dbReference type="PROSITE" id="PS00092">
    <property type="entry name" value="N6_MTASE"/>
    <property type="match status" value="1"/>
</dbReference>
<dbReference type="AlphaFoldDB" id="A0A1F4RC04"/>
<feature type="binding site" evidence="4">
    <location>
        <begin position="200"/>
        <end position="203"/>
    </location>
    <ligand>
        <name>substrate</name>
    </ligand>
</feature>
<keyword evidence="3 4" id="KW-0949">S-adenosyl-L-methionine</keyword>
<evidence type="ECO:0000259" key="6">
    <source>
        <dbReference type="Pfam" id="PF17827"/>
    </source>
</evidence>
<comment type="function">
    <text evidence="4">Methylates the class 1 translation termination release factors RF1/PrfA and RF2/PrfB on the glutamine residue of the universally conserved GGQ motif.</text>
</comment>
<dbReference type="NCBIfam" id="TIGR00536">
    <property type="entry name" value="hemK_fam"/>
    <property type="match status" value="1"/>
</dbReference>
<keyword evidence="1 4" id="KW-0489">Methyltransferase</keyword>
<gene>
    <name evidence="4" type="primary">prmC</name>
    <name evidence="7" type="ORF">A3H38_03165</name>
</gene>
<sequence length="285" mass="32332">MESWTIKRLLDWTTDYFKKYNIEWPHLEAEILLAHALKFKRIELYTKHEQILTPEELGKFKGFIQRRSQHEPIAYITNNQPFMSLDFYVDRSALIPRPETEKLVEVVIDFIKTLPVTHSPLLITDLGTGSGCIAVSLAKYLPNIKVIGIDSSPEAIKIAQKNAEAHNVLDRCEFVVGDMFQSLLTFMTQKPEEINLIVSNPPYIPTADIDTLETDVKGWEPGGALDGGPDGLDYIKKLIEQATCPLIFEFGINQAEKIKELAKNRFMGIKIIKDNSGIERIFVGI</sequence>
<name>A0A1F4RC04_UNCSA</name>
<keyword evidence="2 4" id="KW-0808">Transferase</keyword>
<evidence type="ECO:0000313" key="8">
    <source>
        <dbReference type="Proteomes" id="UP000176938"/>
    </source>
</evidence>
<feature type="binding site" evidence="4">
    <location>
        <begin position="127"/>
        <end position="131"/>
    </location>
    <ligand>
        <name>S-adenosyl-L-methionine</name>
        <dbReference type="ChEBI" id="CHEBI:59789"/>
    </ligand>
</feature>
<evidence type="ECO:0000256" key="2">
    <source>
        <dbReference type="ARBA" id="ARBA00022679"/>
    </source>
</evidence>
<dbReference type="Pfam" id="PF17827">
    <property type="entry name" value="PrmC_N"/>
    <property type="match status" value="1"/>
</dbReference>
<dbReference type="EMBL" id="METP01000035">
    <property type="protein sequence ID" value="OGC05715.1"/>
    <property type="molecule type" value="Genomic_DNA"/>
</dbReference>
<dbReference type="InterPro" id="IPR004556">
    <property type="entry name" value="HemK-like"/>
</dbReference>
<dbReference type="EC" id="2.1.1.297" evidence="4"/>
<feature type="domain" description="Release factor glutamine methyltransferase N-terminal" evidence="6">
    <location>
        <begin position="9"/>
        <end position="77"/>
    </location>
</feature>
<dbReference type="InterPro" id="IPR040758">
    <property type="entry name" value="PrmC_N"/>
</dbReference>
<reference evidence="7 8" key="1">
    <citation type="journal article" date="2016" name="Nat. Commun.">
        <title>Thousands of microbial genomes shed light on interconnected biogeochemical processes in an aquifer system.</title>
        <authorList>
            <person name="Anantharaman K."/>
            <person name="Brown C.T."/>
            <person name="Hug L.A."/>
            <person name="Sharon I."/>
            <person name="Castelle C.J."/>
            <person name="Probst A.J."/>
            <person name="Thomas B.C."/>
            <person name="Singh A."/>
            <person name="Wilkins M.J."/>
            <person name="Karaoz U."/>
            <person name="Brodie E.L."/>
            <person name="Williams K.H."/>
            <person name="Hubbard S.S."/>
            <person name="Banfield J.F."/>
        </authorList>
    </citation>
    <scope>NUCLEOTIDE SEQUENCE [LARGE SCALE GENOMIC DNA]</scope>
</reference>
<comment type="caution">
    <text evidence="4">Lacks conserved residue(s) required for the propagation of feature annotation.</text>
</comment>
<organism evidence="7 8">
    <name type="scientific">candidate division WOR-1 bacterium RIFCSPLOWO2_02_FULL_46_20</name>
    <dbReference type="NCBI Taxonomy" id="1802567"/>
    <lineage>
        <taxon>Bacteria</taxon>
        <taxon>Bacillati</taxon>
        <taxon>Saganbacteria</taxon>
    </lineage>
</organism>
<dbReference type="HAMAP" id="MF_02126">
    <property type="entry name" value="RF_methyltr_PrmC"/>
    <property type="match status" value="1"/>
</dbReference>
<feature type="binding site" evidence="4">
    <location>
        <position position="200"/>
    </location>
    <ligand>
        <name>S-adenosyl-L-methionine</name>
        <dbReference type="ChEBI" id="CHEBI:59789"/>
    </ligand>
</feature>
<dbReference type="GO" id="GO:0102559">
    <property type="term" value="F:peptide chain release factor N(5)-glutamine methyltransferase activity"/>
    <property type="evidence" value="ECO:0007669"/>
    <property type="project" value="UniProtKB-EC"/>
</dbReference>
<dbReference type="InterPro" id="IPR029063">
    <property type="entry name" value="SAM-dependent_MTases_sf"/>
</dbReference>
<accession>A0A1F4RC04</accession>
<evidence type="ECO:0000259" key="5">
    <source>
        <dbReference type="Pfam" id="PF13847"/>
    </source>
</evidence>
<dbReference type="InterPro" id="IPR025714">
    <property type="entry name" value="Methyltranfer_dom"/>
</dbReference>
<comment type="similarity">
    <text evidence="4">Belongs to the protein N5-glutamine methyltransferase family. PrmC subfamily.</text>
</comment>
<evidence type="ECO:0000256" key="4">
    <source>
        <dbReference type="HAMAP-Rule" id="MF_02126"/>
    </source>
</evidence>
<dbReference type="InterPro" id="IPR050320">
    <property type="entry name" value="N5-glutamine_MTase"/>
</dbReference>
<dbReference type="InterPro" id="IPR002052">
    <property type="entry name" value="DNA_methylase_N6_adenine_CS"/>
</dbReference>
<proteinExistence type="inferred from homology"/>
<evidence type="ECO:0000313" key="7">
    <source>
        <dbReference type="EMBL" id="OGC05715.1"/>
    </source>
</evidence>
<dbReference type="Gene3D" id="3.40.50.150">
    <property type="entry name" value="Vaccinia Virus protein VP39"/>
    <property type="match status" value="1"/>
</dbReference>
<dbReference type="Proteomes" id="UP000176938">
    <property type="component" value="Unassembled WGS sequence"/>
</dbReference>
<evidence type="ECO:0000256" key="3">
    <source>
        <dbReference type="ARBA" id="ARBA00022691"/>
    </source>
</evidence>
<protein>
    <recommendedName>
        <fullName evidence="4">Release factor glutamine methyltransferase</fullName>
        <shortName evidence="4">RF MTase</shortName>
        <ecNumber evidence="4">2.1.1.297</ecNumber>
    </recommendedName>
    <alternativeName>
        <fullName evidence="4">N5-glutamine methyltransferase PrmC</fullName>
    </alternativeName>
    <alternativeName>
        <fullName evidence="4">Protein-(glutamine-N5) MTase PrmC</fullName>
    </alternativeName>
    <alternativeName>
        <fullName evidence="4">Protein-glutamine N-methyltransferase PrmC</fullName>
    </alternativeName>
</protein>
<dbReference type="PANTHER" id="PTHR18895">
    <property type="entry name" value="HEMK METHYLTRANSFERASE"/>
    <property type="match status" value="1"/>
</dbReference>
<dbReference type="Gene3D" id="1.10.8.10">
    <property type="entry name" value="DNA helicase RuvA subunit, C-terminal domain"/>
    <property type="match status" value="1"/>
</dbReference>
<dbReference type="SUPFAM" id="SSF53335">
    <property type="entry name" value="S-adenosyl-L-methionine-dependent methyltransferases"/>
    <property type="match status" value="1"/>
</dbReference>
<dbReference type="GO" id="GO:0003676">
    <property type="term" value="F:nucleic acid binding"/>
    <property type="evidence" value="ECO:0007669"/>
    <property type="project" value="InterPro"/>
</dbReference>
<comment type="catalytic activity">
    <reaction evidence="4">
        <text>L-glutaminyl-[peptide chain release factor] + S-adenosyl-L-methionine = N(5)-methyl-L-glutaminyl-[peptide chain release factor] + S-adenosyl-L-homocysteine + H(+)</text>
        <dbReference type="Rhea" id="RHEA:42896"/>
        <dbReference type="Rhea" id="RHEA-COMP:10271"/>
        <dbReference type="Rhea" id="RHEA-COMP:10272"/>
        <dbReference type="ChEBI" id="CHEBI:15378"/>
        <dbReference type="ChEBI" id="CHEBI:30011"/>
        <dbReference type="ChEBI" id="CHEBI:57856"/>
        <dbReference type="ChEBI" id="CHEBI:59789"/>
        <dbReference type="ChEBI" id="CHEBI:61891"/>
        <dbReference type="EC" id="2.1.1.297"/>
    </reaction>
</comment>
<feature type="binding site" evidence="4">
    <location>
        <position position="150"/>
    </location>
    <ligand>
        <name>S-adenosyl-L-methionine</name>
        <dbReference type="ChEBI" id="CHEBI:59789"/>
    </ligand>
</feature>
<dbReference type="CDD" id="cd02440">
    <property type="entry name" value="AdoMet_MTases"/>
    <property type="match status" value="1"/>
</dbReference>
<dbReference type="GO" id="GO:0032259">
    <property type="term" value="P:methylation"/>
    <property type="evidence" value="ECO:0007669"/>
    <property type="project" value="UniProtKB-KW"/>
</dbReference>
<dbReference type="PANTHER" id="PTHR18895:SF74">
    <property type="entry name" value="MTRF1L RELEASE FACTOR GLUTAMINE METHYLTRANSFERASE"/>
    <property type="match status" value="1"/>
</dbReference>
<feature type="domain" description="Methyltransferase" evidence="5">
    <location>
        <begin position="124"/>
        <end position="200"/>
    </location>
</feature>
<dbReference type="Pfam" id="PF13847">
    <property type="entry name" value="Methyltransf_31"/>
    <property type="match status" value="1"/>
</dbReference>
<comment type="caution">
    <text evidence="7">The sequence shown here is derived from an EMBL/GenBank/DDBJ whole genome shotgun (WGS) entry which is preliminary data.</text>
</comment>
<dbReference type="NCBIfam" id="TIGR03534">
    <property type="entry name" value="RF_mod_PrmC"/>
    <property type="match status" value="1"/>
</dbReference>